<dbReference type="PANTHER" id="PTHR35848">
    <property type="entry name" value="OXALATE-BINDING PROTEIN"/>
    <property type="match status" value="1"/>
</dbReference>
<dbReference type="GO" id="GO:0046872">
    <property type="term" value="F:metal ion binding"/>
    <property type="evidence" value="ECO:0007669"/>
    <property type="project" value="UniProtKB-KW"/>
</dbReference>
<dbReference type="RefSeq" id="WP_047552970.1">
    <property type="nucleotide sequence ID" value="NZ_FMAF01000001.1"/>
</dbReference>
<accession>A0A1C3TVP1</accession>
<feature type="domain" description="Cupin type-2" evidence="2">
    <location>
        <begin position="47"/>
        <end position="115"/>
    </location>
</feature>
<dbReference type="Gene3D" id="2.60.120.10">
    <property type="entry name" value="Jelly Rolls"/>
    <property type="match status" value="1"/>
</dbReference>
<sequence>MTKKSRPAVNVGELQLDHWQQGSFFAGSDTSFGALLGLKDIGISYNEVPPGKSGCPFHNHHVEEELFVILDGEGDYRFGDQRIPVSKGDVLGAPTGGPETAHQLINTGPAVLIYLAISTKAQTEIVEYPDSGKFLAKTYRGGEAAFRVIGRAASVDVDYWDGEPGASND</sequence>
<gene>
    <name evidence="3" type="ORF">GA0061101_10170</name>
</gene>
<dbReference type="OrthoDB" id="116921at2"/>
<evidence type="ECO:0000259" key="2">
    <source>
        <dbReference type="Pfam" id="PF07883"/>
    </source>
</evidence>
<evidence type="ECO:0000256" key="1">
    <source>
        <dbReference type="ARBA" id="ARBA00022723"/>
    </source>
</evidence>
<dbReference type="InterPro" id="IPR014710">
    <property type="entry name" value="RmlC-like_jellyroll"/>
</dbReference>
<dbReference type="Pfam" id="PF07883">
    <property type="entry name" value="Cupin_2"/>
    <property type="match status" value="1"/>
</dbReference>
<dbReference type="AlphaFoldDB" id="A0A1C3TVP1"/>
<dbReference type="SUPFAM" id="SSF51182">
    <property type="entry name" value="RmlC-like cupins"/>
    <property type="match status" value="1"/>
</dbReference>
<reference evidence="3 4" key="1">
    <citation type="submission" date="2016-08" db="EMBL/GenBank/DDBJ databases">
        <authorList>
            <person name="Seilhamer J.J."/>
        </authorList>
    </citation>
    <scope>NUCLEOTIDE SEQUENCE [LARGE SCALE GENOMIC DNA]</scope>
    <source>
        <strain evidence="3 4">P1-7</strain>
    </source>
</reference>
<dbReference type="EMBL" id="FMAF01000001">
    <property type="protein sequence ID" value="SCB07336.1"/>
    <property type="molecule type" value="Genomic_DNA"/>
</dbReference>
<dbReference type="CDD" id="cd02224">
    <property type="entry name" value="cupin_SPO2919-like"/>
    <property type="match status" value="1"/>
</dbReference>
<name>A0A1C3TVP1_9HYPH</name>
<evidence type="ECO:0000313" key="4">
    <source>
        <dbReference type="Proteomes" id="UP000199205"/>
    </source>
</evidence>
<proteinExistence type="predicted"/>
<evidence type="ECO:0000313" key="3">
    <source>
        <dbReference type="EMBL" id="SCB07336.1"/>
    </source>
</evidence>
<dbReference type="PANTHER" id="PTHR35848:SF6">
    <property type="entry name" value="CUPIN TYPE-2 DOMAIN-CONTAINING PROTEIN"/>
    <property type="match status" value="1"/>
</dbReference>
<dbReference type="InterPro" id="IPR011051">
    <property type="entry name" value="RmlC_Cupin_sf"/>
</dbReference>
<dbReference type="InterPro" id="IPR013096">
    <property type="entry name" value="Cupin_2"/>
</dbReference>
<keyword evidence="1" id="KW-0479">Metal-binding</keyword>
<dbReference type="Proteomes" id="UP000199205">
    <property type="component" value="Unassembled WGS sequence"/>
</dbReference>
<protein>
    <submittedName>
        <fullName evidence="3">Uncharacterized conserved protein, cupin superfamily</fullName>
    </submittedName>
</protein>
<organism evidence="3 4">
    <name type="scientific">Rhizobium lusitanum</name>
    <dbReference type="NCBI Taxonomy" id="293958"/>
    <lineage>
        <taxon>Bacteria</taxon>
        <taxon>Pseudomonadati</taxon>
        <taxon>Pseudomonadota</taxon>
        <taxon>Alphaproteobacteria</taxon>
        <taxon>Hyphomicrobiales</taxon>
        <taxon>Rhizobiaceae</taxon>
        <taxon>Rhizobium/Agrobacterium group</taxon>
        <taxon>Rhizobium</taxon>
    </lineage>
</organism>
<dbReference type="InterPro" id="IPR051610">
    <property type="entry name" value="GPI/OXD"/>
</dbReference>